<comment type="subcellular location">
    <subcellularLocation>
        <location evidence="1">Nucleus</location>
    </subcellularLocation>
</comment>
<evidence type="ECO:0000256" key="3">
    <source>
        <dbReference type="ARBA" id="ARBA00022664"/>
    </source>
</evidence>
<protein>
    <recommendedName>
        <fullName evidence="6">Pre-mRNA polyadenylation factor Fip1 domain-containing protein</fullName>
    </recommendedName>
</protein>
<comment type="similarity">
    <text evidence="2">Belongs to the FIP1 family.</text>
</comment>
<dbReference type="PANTHER" id="PTHR13484">
    <property type="entry name" value="FIP1-LIKE 1 PROTEIN"/>
    <property type="match status" value="1"/>
</dbReference>
<reference evidence="7 8" key="1">
    <citation type="submission" date="2014-04" db="EMBL/GenBank/DDBJ databases">
        <authorList>
            <consortium name="DOE Joint Genome Institute"/>
            <person name="Kuo A."/>
            <person name="Kohler A."/>
            <person name="Jargeat P."/>
            <person name="Nagy L.G."/>
            <person name="Floudas D."/>
            <person name="Copeland A."/>
            <person name="Barry K.W."/>
            <person name="Cichocki N."/>
            <person name="Veneault-Fourrey C."/>
            <person name="LaButti K."/>
            <person name="Lindquist E.A."/>
            <person name="Lipzen A."/>
            <person name="Lundell T."/>
            <person name="Morin E."/>
            <person name="Murat C."/>
            <person name="Sun H."/>
            <person name="Tunlid A."/>
            <person name="Henrissat B."/>
            <person name="Grigoriev I.V."/>
            <person name="Hibbett D.S."/>
            <person name="Martin F."/>
            <person name="Nordberg H.P."/>
            <person name="Cantor M.N."/>
            <person name="Hua S.X."/>
        </authorList>
    </citation>
    <scope>NUCLEOTIDE SEQUENCE [LARGE SCALE GENOMIC DNA]</scope>
    <source>
        <strain evidence="7 8">Ve08.2h10</strain>
    </source>
</reference>
<feature type="compositionally biased region" description="Polar residues" evidence="5">
    <location>
        <begin position="223"/>
        <end position="237"/>
    </location>
</feature>
<evidence type="ECO:0000256" key="2">
    <source>
        <dbReference type="ARBA" id="ARBA00007459"/>
    </source>
</evidence>
<dbReference type="PANTHER" id="PTHR13484:SF0">
    <property type="entry name" value="PRE-MRNA 3'-END-PROCESSING FACTOR FIP1"/>
    <property type="match status" value="1"/>
</dbReference>
<dbReference type="InterPro" id="IPR007854">
    <property type="entry name" value="Fip1_dom"/>
</dbReference>
<keyword evidence="4" id="KW-0539">Nucleus</keyword>
<dbReference type="InParanoid" id="A0A0D0DQX7"/>
<feature type="compositionally biased region" description="Pro residues" evidence="5">
    <location>
        <begin position="247"/>
        <end position="257"/>
    </location>
</feature>
<keyword evidence="3" id="KW-0507">mRNA processing</keyword>
<proteinExistence type="inferred from homology"/>
<accession>A0A0D0DQX7</accession>
<dbReference type="HOGENOM" id="CLU_038604_0_0_1"/>
<dbReference type="GO" id="GO:0005847">
    <property type="term" value="C:mRNA cleavage and polyadenylation specificity factor complex"/>
    <property type="evidence" value="ECO:0007669"/>
    <property type="project" value="TreeGrafter"/>
</dbReference>
<dbReference type="InterPro" id="IPR051187">
    <property type="entry name" value="Pre-mRNA_3'-end_processing_reg"/>
</dbReference>
<dbReference type="GO" id="GO:0006397">
    <property type="term" value="P:mRNA processing"/>
    <property type="evidence" value="ECO:0007669"/>
    <property type="project" value="UniProtKB-KW"/>
</dbReference>
<dbReference type="OrthoDB" id="1917198at2759"/>
<evidence type="ECO:0000256" key="5">
    <source>
        <dbReference type="SAM" id="MobiDB-lite"/>
    </source>
</evidence>
<name>A0A0D0DQX7_9AGAM</name>
<feature type="region of interest" description="Disordered" evidence="5">
    <location>
        <begin position="105"/>
        <end position="257"/>
    </location>
</feature>
<feature type="compositionally biased region" description="Polar residues" evidence="5">
    <location>
        <begin position="170"/>
        <end position="181"/>
    </location>
</feature>
<organism evidence="7 8">
    <name type="scientific">Paxillus rubicundulus Ve08.2h10</name>
    <dbReference type="NCBI Taxonomy" id="930991"/>
    <lineage>
        <taxon>Eukaryota</taxon>
        <taxon>Fungi</taxon>
        <taxon>Dikarya</taxon>
        <taxon>Basidiomycota</taxon>
        <taxon>Agaricomycotina</taxon>
        <taxon>Agaricomycetes</taxon>
        <taxon>Agaricomycetidae</taxon>
        <taxon>Boletales</taxon>
        <taxon>Paxilineae</taxon>
        <taxon>Paxillaceae</taxon>
        <taxon>Paxillus</taxon>
    </lineage>
</organism>
<evidence type="ECO:0000259" key="6">
    <source>
        <dbReference type="Pfam" id="PF05182"/>
    </source>
</evidence>
<keyword evidence="8" id="KW-1185">Reference proteome</keyword>
<dbReference type="Proteomes" id="UP000054538">
    <property type="component" value="Unassembled WGS sequence"/>
</dbReference>
<feature type="compositionally biased region" description="Pro residues" evidence="5">
    <location>
        <begin position="530"/>
        <end position="547"/>
    </location>
</feature>
<evidence type="ECO:0000313" key="8">
    <source>
        <dbReference type="Proteomes" id="UP000054538"/>
    </source>
</evidence>
<feature type="domain" description="Pre-mRNA polyadenylation factor Fip1" evidence="6">
    <location>
        <begin position="276"/>
        <end position="316"/>
    </location>
</feature>
<dbReference type="EMBL" id="KN825715">
    <property type="protein sequence ID" value="KIK81880.1"/>
    <property type="molecule type" value="Genomic_DNA"/>
</dbReference>
<evidence type="ECO:0000313" key="7">
    <source>
        <dbReference type="EMBL" id="KIK81880.1"/>
    </source>
</evidence>
<dbReference type="STRING" id="930991.A0A0D0DQX7"/>
<feature type="region of interest" description="Disordered" evidence="5">
    <location>
        <begin position="515"/>
        <end position="611"/>
    </location>
</feature>
<sequence>MSRRGHIPFTVTRVLAVFLTQLKYTRPSSLCGKFLGSAEDDDDAFLYGGTNGTAVAVSSGKNSSYSKSEAPKESSLAVFLFAQYHAIFEHISTIACVRSVSQLVPSEPVKPSNGIVNLEAKTEEEPPFGPPPDEEYHDEEEEEEEEEEENGGAEEEESEEDDIEIIIEPTSRSLDFRQQNAAARVPPVRSTSQPSKPPPSLTTEYTLRERGTPSKTVPLPITSVPQTSPVHGSTTPDTRVDEGPDPSTLPPAIAPPSYPSINPDLPGMLDGRSILEVDLNAMTEKPWRRPGSDISDWFNYGFDEISWEAYCYRRRDVGELADVLKTNVLNFAAMPEDQLTALPPELRTMVMTGANAMMNGSSNTTMLGPNVGMNPMMDMAGMGAMNMSMGLGMNGDLGMQMQAGGPMMQEGPGSGPVGPVVTNGTPEHGVQMGMQDGFGGGPGPGMMAMGMGGDYGMQEQGPMGQGMYPGMEGSATPVPVPVQTPIQGHTPAPGHTGRGVPPAQFRGRAMAQGLRGRGGFVGRGRGRYEGPPPGPPRPASPLPPGVPTGPRNQNRYKDRDGNAPAVEGLDYGGTAKDGGARTPSGEPEDRGQSRKRRMSPGLDDTRGSKRR</sequence>
<feature type="compositionally biased region" description="Acidic residues" evidence="5">
    <location>
        <begin position="132"/>
        <end position="165"/>
    </location>
</feature>
<dbReference type="Pfam" id="PF05182">
    <property type="entry name" value="Fip1"/>
    <property type="match status" value="1"/>
</dbReference>
<reference evidence="8" key="2">
    <citation type="submission" date="2015-01" db="EMBL/GenBank/DDBJ databases">
        <title>Evolutionary Origins and Diversification of the Mycorrhizal Mutualists.</title>
        <authorList>
            <consortium name="DOE Joint Genome Institute"/>
            <consortium name="Mycorrhizal Genomics Consortium"/>
            <person name="Kohler A."/>
            <person name="Kuo A."/>
            <person name="Nagy L.G."/>
            <person name="Floudas D."/>
            <person name="Copeland A."/>
            <person name="Barry K.W."/>
            <person name="Cichocki N."/>
            <person name="Veneault-Fourrey C."/>
            <person name="LaButti K."/>
            <person name="Lindquist E.A."/>
            <person name="Lipzen A."/>
            <person name="Lundell T."/>
            <person name="Morin E."/>
            <person name="Murat C."/>
            <person name="Riley R."/>
            <person name="Ohm R."/>
            <person name="Sun H."/>
            <person name="Tunlid A."/>
            <person name="Henrissat B."/>
            <person name="Grigoriev I.V."/>
            <person name="Hibbett D.S."/>
            <person name="Martin F."/>
        </authorList>
    </citation>
    <scope>NUCLEOTIDE SEQUENCE [LARGE SCALE GENOMIC DNA]</scope>
    <source>
        <strain evidence="8">Ve08.2h10</strain>
    </source>
</reference>
<evidence type="ECO:0000256" key="1">
    <source>
        <dbReference type="ARBA" id="ARBA00004123"/>
    </source>
</evidence>
<gene>
    <name evidence="7" type="ORF">PAXRUDRAFT_15008</name>
</gene>
<evidence type="ECO:0000256" key="4">
    <source>
        <dbReference type="ARBA" id="ARBA00023242"/>
    </source>
</evidence>
<dbReference type="AlphaFoldDB" id="A0A0D0DQX7"/>